<dbReference type="EMBL" id="LTAO01000001">
    <property type="protein sequence ID" value="KYG35093.1"/>
    <property type="molecule type" value="Genomic_DNA"/>
</dbReference>
<evidence type="ECO:0000256" key="2">
    <source>
        <dbReference type="ARBA" id="ARBA00022801"/>
    </source>
</evidence>
<dbReference type="Gene3D" id="3.20.20.300">
    <property type="entry name" value="Glycoside hydrolase, family 3, N-terminal domain"/>
    <property type="match status" value="1"/>
</dbReference>
<dbReference type="PANTHER" id="PTHR30480">
    <property type="entry name" value="BETA-HEXOSAMINIDASE-RELATED"/>
    <property type="match status" value="1"/>
</dbReference>
<keyword evidence="3" id="KW-0326">Glycosidase</keyword>
<proteinExistence type="inferred from homology"/>
<evidence type="ECO:0000256" key="3">
    <source>
        <dbReference type="ARBA" id="ARBA00023295"/>
    </source>
</evidence>
<feature type="domain" description="Glycoside hydrolase family 3 N-terminal" evidence="4">
    <location>
        <begin position="9"/>
        <end position="332"/>
    </location>
</feature>
<dbReference type="InterPro" id="IPR001764">
    <property type="entry name" value="Glyco_hydro_3_N"/>
</dbReference>
<dbReference type="GO" id="GO:0009254">
    <property type="term" value="P:peptidoglycan turnover"/>
    <property type="evidence" value="ECO:0007669"/>
    <property type="project" value="TreeGrafter"/>
</dbReference>
<evidence type="ECO:0000259" key="5">
    <source>
        <dbReference type="Pfam" id="PF01915"/>
    </source>
</evidence>
<dbReference type="PANTHER" id="PTHR30480:SF16">
    <property type="entry name" value="GLYCOSIDE HYDROLASE FAMILY 3 DOMAIN PROTEIN"/>
    <property type="match status" value="1"/>
</dbReference>
<evidence type="ECO:0000313" key="6">
    <source>
        <dbReference type="EMBL" id="KYG35093.1"/>
    </source>
</evidence>
<dbReference type="RefSeq" id="WP_061947316.1">
    <property type="nucleotide sequence ID" value="NZ_LTAO01000001.1"/>
</dbReference>
<keyword evidence="2" id="KW-0378">Hydrolase</keyword>
<dbReference type="Pfam" id="PF00933">
    <property type="entry name" value="Glyco_hydro_3"/>
    <property type="match status" value="1"/>
</dbReference>
<dbReference type="InterPro" id="IPR050226">
    <property type="entry name" value="NagZ_Beta-hexosaminidase"/>
</dbReference>
<dbReference type="GO" id="GO:0004553">
    <property type="term" value="F:hydrolase activity, hydrolyzing O-glycosyl compounds"/>
    <property type="evidence" value="ECO:0007669"/>
    <property type="project" value="InterPro"/>
</dbReference>
<dbReference type="InterPro" id="IPR017853">
    <property type="entry name" value="GH"/>
</dbReference>
<sequence length="536" mass="59331">MPSKEWKYKIGQMMVFGFKADQTSSLSPAIAQLIKEYSVGGVILFGRNIGKPEELLALTTKLQAWAQQSGHQKPLFICTDQENGAVRRLGEGTTVFPGAMLLGAADDVLLAEEIGMLTGKELKALGINWNLAPTVDVNNNPNNPVIGVRSFGEDASRVSQLSCSWMKGIQKAGVISTLKHFPGHGDTVIDSHLALPTIHHPMERLVEVELKPFQTCIDAGADIVMTSHIHFPALESRAQIPATLSYSVMTELLRNQLGFRGVTTTDCLEMDAISKTIGTARGAVEAIKAGVDLIMISNLPELQYEALEEIYHAFDQGELTKEMIESSYQRIQLLKKRYLNWTEQDLNSLKIPPFVGSEQHQIKALQAMKQGITLVENKQLLPLSVDGNERVLVVYPEYSYLTRVEDQRFKMNALSEEIKKIDRHAQAFKIPLEDSKGDLEGLIKEANQVDVIIIATISAVLSPQQQQYIKALSSLNKKIIGVACRVPYDRSIFPYVDAFLATYEFNTSALQIAARVIYGLSEVHGKLPVTIKNSPE</sequence>
<feature type="domain" description="Glycoside hydrolase family 3 C-terminal" evidence="5">
    <location>
        <begin position="372"/>
        <end position="534"/>
    </location>
</feature>
<accession>A0A161PM61</accession>
<evidence type="ECO:0000256" key="1">
    <source>
        <dbReference type="ARBA" id="ARBA00005336"/>
    </source>
</evidence>
<dbReference type="AlphaFoldDB" id="A0A161PM61"/>
<dbReference type="Pfam" id="PF01915">
    <property type="entry name" value="Glyco_hydro_3_C"/>
    <property type="match status" value="1"/>
</dbReference>
<gene>
    <name evidence="6" type="ORF">AZF04_01800</name>
</gene>
<dbReference type="InterPro" id="IPR036962">
    <property type="entry name" value="Glyco_hydro_3_N_sf"/>
</dbReference>
<dbReference type="OrthoDB" id="9805821at2"/>
<comment type="caution">
    <text evidence="6">The sequence shown here is derived from an EMBL/GenBank/DDBJ whole genome shotgun (WGS) entry which is preliminary data.</text>
</comment>
<dbReference type="SUPFAM" id="SSF52279">
    <property type="entry name" value="Beta-D-glucan exohydrolase, C-terminal domain"/>
    <property type="match status" value="1"/>
</dbReference>
<dbReference type="InterPro" id="IPR002772">
    <property type="entry name" value="Glyco_hydro_3_C"/>
</dbReference>
<dbReference type="Gene3D" id="3.40.50.1700">
    <property type="entry name" value="Glycoside hydrolase family 3 C-terminal domain"/>
    <property type="match status" value="1"/>
</dbReference>
<dbReference type="Proteomes" id="UP000075806">
    <property type="component" value="Unassembled WGS sequence"/>
</dbReference>
<evidence type="ECO:0000259" key="4">
    <source>
        <dbReference type="Pfam" id="PF00933"/>
    </source>
</evidence>
<keyword evidence="7" id="KW-1185">Reference proteome</keyword>
<dbReference type="SUPFAM" id="SSF51445">
    <property type="entry name" value="(Trans)glycosidases"/>
    <property type="match status" value="1"/>
</dbReference>
<evidence type="ECO:0000313" key="7">
    <source>
        <dbReference type="Proteomes" id="UP000075806"/>
    </source>
</evidence>
<comment type="similarity">
    <text evidence="1">Belongs to the glycosyl hydrolase 3 family.</text>
</comment>
<name>A0A161PM61_9BACI</name>
<dbReference type="STRING" id="519424.AZF04_01800"/>
<protein>
    <submittedName>
        <fullName evidence="6">Beta-N-acetylhexosaminidase</fullName>
    </submittedName>
</protein>
<organism evidence="6 7">
    <name type="scientific">Alkalihalobacillus trypoxylicola</name>
    <dbReference type="NCBI Taxonomy" id="519424"/>
    <lineage>
        <taxon>Bacteria</taxon>
        <taxon>Bacillati</taxon>
        <taxon>Bacillota</taxon>
        <taxon>Bacilli</taxon>
        <taxon>Bacillales</taxon>
        <taxon>Bacillaceae</taxon>
        <taxon>Alkalihalobacillus</taxon>
    </lineage>
</organism>
<dbReference type="InterPro" id="IPR036881">
    <property type="entry name" value="Glyco_hydro_3_C_sf"/>
</dbReference>
<reference evidence="6" key="1">
    <citation type="submission" date="2016-02" db="EMBL/GenBank/DDBJ databases">
        <title>Genome sequence of Bacillus trypoxylicola KCTC 13244(T).</title>
        <authorList>
            <person name="Jeong H."/>
            <person name="Park S.-H."/>
            <person name="Choi S.-K."/>
        </authorList>
    </citation>
    <scope>NUCLEOTIDE SEQUENCE [LARGE SCALE GENOMIC DNA]</scope>
    <source>
        <strain evidence="6">KCTC 13244</strain>
    </source>
</reference>
<dbReference type="GO" id="GO:0005975">
    <property type="term" value="P:carbohydrate metabolic process"/>
    <property type="evidence" value="ECO:0007669"/>
    <property type="project" value="InterPro"/>
</dbReference>